<proteinExistence type="predicted"/>
<dbReference type="RefSeq" id="WP_110530155.1">
    <property type="nucleotide sequence ID" value="NZ_QKOE01000036.1"/>
</dbReference>
<evidence type="ECO:0000313" key="2">
    <source>
        <dbReference type="EMBL" id="PZA14350.1"/>
    </source>
</evidence>
<dbReference type="AlphaFoldDB" id="A0A323URR7"/>
<dbReference type="SUPFAM" id="SSF50998">
    <property type="entry name" value="Quinoprotein alcohol dehydrogenase-like"/>
    <property type="match status" value="1"/>
</dbReference>
<keyword evidence="3" id="KW-1185">Reference proteome</keyword>
<dbReference type="EMBL" id="QKOE01000036">
    <property type="protein sequence ID" value="PZA14350.1"/>
    <property type="molecule type" value="Genomic_DNA"/>
</dbReference>
<feature type="signal peptide" evidence="1">
    <location>
        <begin position="1"/>
        <end position="29"/>
    </location>
</feature>
<feature type="chain" id="PRO_5016422303" description="WD40 repeat domain-containing protein" evidence="1">
    <location>
        <begin position="30"/>
        <end position="373"/>
    </location>
</feature>
<evidence type="ECO:0000256" key="1">
    <source>
        <dbReference type="SAM" id="SignalP"/>
    </source>
</evidence>
<gene>
    <name evidence="2" type="ORF">DNK49_22215</name>
</gene>
<dbReference type="Proteomes" id="UP000248259">
    <property type="component" value="Unassembled WGS sequence"/>
</dbReference>
<accession>A0A323URR7</accession>
<dbReference type="InterPro" id="IPR011047">
    <property type="entry name" value="Quinoprotein_ADH-like_sf"/>
</dbReference>
<evidence type="ECO:0000313" key="3">
    <source>
        <dbReference type="Proteomes" id="UP000248259"/>
    </source>
</evidence>
<dbReference type="Gene3D" id="2.130.10.10">
    <property type="entry name" value="YVTN repeat-like/Quinoprotein amine dehydrogenase"/>
    <property type="match status" value="1"/>
</dbReference>
<keyword evidence="1" id="KW-0732">Signal</keyword>
<organism evidence="2 3">
    <name type="scientific">Parazoarcus communis SWub3 = DSM 12120</name>
    <dbReference type="NCBI Taxonomy" id="1121029"/>
    <lineage>
        <taxon>Bacteria</taxon>
        <taxon>Pseudomonadati</taxon>
        <taxon>Pseudomonadota</taxon>
        <taxon>Betaproteobacteria</taxon>
        <taxon>Rhodocyclales</taxon>
        <taxon>Zoogloeaceae</taxon>
        <taxon>Parazoarcus</taxon>
    </lineage>
</organism>
<evidence type="ECO:0008006" key="4">
    <source>
        <dbReference type="Google" id="ProtNLM"/>
    </source>
</evidence>
<reference evidence="2 3" key="1">
    <citation type="submission" date="2018-06" db="EMBL/GenBank/DDBJ databases">
        <title>Azoarcus communis strain SWub3 genome.</title>
        <authorList>
            <person name="Zorraquino Salvo V."/>
            <person name="Toubiana D."/>
            <person name="Blumwald E."/>
        </authorList>
    </citation>
    <scope>NUCLEOTIDE SEQUENCE [LARGE SCALE GENOMIC DNA]</scope>
    <source>
        <strain evidence="2 3">SWub3</strain>
    </source>
</reference>
<dbReference type="OrthoDB" id="135039at2"/>
<sequence>MRTTRFISIPALLCILALCSGCLVTPTVANESAPIMRSLPVEVPEMEPSFTLSQLQFSPDGKRFLEARHYTFANLYSTETGKLLWSFDERGHNFRGLGFIDDDTFFIGTRAFLNTGADVKRDLRQITFHSISAPAQSNTYEFPDGRDKEMLVRGNHVYYDAQLLDRRDGRIQRVITAHAYGPPAHLMADGKVLTLAHGQMVLFDPATDDYQHWRTESGIFLVSASERFVLTLADNGSCSVWSLPSTARIESCSFPSFFRSEDAYAQAVHPHRERFAVAWGDILRVYDLEPFQLVFERTLESEVTGLTFSQGNLLAVAQRGGRILVWNLDEARLLGRYDFNYDRLSISNELLQFSPDGRRLLTGAHAPVLLEVP</sequence>
<comment type="caution">
    <text evidence="2">The sequence shown here is derived from an EMBL/GenBank/DDBJ whole genome shotgun (WGS) entry which is preliminary data.</text>
</comment>
<protein>
    <recommendedName>
        <fullName evidence="4">WD40 repeat domain-containing protein</fullName>
    </recommendedName>
</protein>
<name>A0A323URR7_9RHOO</name>
<dbReference type="InterPro" id="IPR015943">
    <property type="entry name" value="WD40/YVTN_repeat-like_dom_sf"/>
</dbReference>